<dbReference type="EMBL" id="KK793382">
    <property type="protein sequence ID" value="KDO36709.1"/>
    <property type="molecule type" value="Genomic_DNA"/>
</dbReference>
<dbReference type="PANTHER" id="PTHR33103:SF19">
    <property type="entry name" value="OS09G0544700 PROTEIN"/>
    <property type="match status" value="1"/>
</dbReference>
<gene>
    <name evidence="1" type="ORF">CISIN_1g025439mg</name>
</gene>
<organism evidence="1 2">
    <name type="scientific">Citrus sinensis</name>
    <name type="common">Sweet orange</name>
    <name type="synonym">Citrus aurantium var. sinensis</name>
    <dbReference type="NCBI Taxonomy" id="2711"/>
    <lineage>
        <taxon>Eukaryota</taxon>
        <taxon>Viridiplantae</taxon>
        <taxon>Streptophyta</taxon>
        <taxon>Embryophyta</taxon>
        <taxon>Tracheophyta</taxon>
        <taxon>Spermatophyta</taxon>
        <taxon>Magnoliopsida</taxon>
        <taxon>eudicotyledons</taxon>
        <taxon>Gunneridae</taxon>
        <taxon>Pentapetalae</taxon>
        <taxon>rosids</taxon>
        <taxon>malvids</taxon>
        <taxon>Sapindales</taxon>
        <taxon>Rutaceae</taxon>
        <taxon>Aurantioideae</taxon>
        <taxon>Citrus</taxon>
    </lineage>
</organism>
<evidence type="ECO:0008006" key="3">
    <source>
        <dbReference type="Google" id="ProtNLM"/>
    </source>
</evidence>
<dbReference type="InterPro" id="IPR007750">
    <property type="entry name" value="DUF674"/>
</dbReference>
<dbReference type="STRING" id="2711.A0A067D188"/>
<protein>
    <recommendedName>
        <fullName evidence="3">DUF674 domain-containing protein</fullName>
    </recommendedName>
</protein>
<accession>A0A067D188</accession>
<keyword evidence="2" id="KW-1185">Reference proteome</keyword>
<sequence>MAMATTATSNTETTTVKLKLMIDKRANKVLFAEAEKDFVDILFNVLYMPFGSVARLLTDAGFGGCIGNLNQSLENLTDEHLIHDQTKAELLKPLSKWGKASLLLQPQACPGPVPGKRKLYICGNHHPYVTNEENTRCPQCTQPSAFGSVNSAMNIMNYEVQQLNIVSDTDGGVVKKAFAYMVTDDLSVTPASVISATGLLQGKIKDIGALEERVVDIGPDEVLELLNASMQTNEALTTVFLPYEEKVYGLKMI</sequence>
<name>A0A067D188_CITSI</name>
<evidence type="ECO:0000313" key="1">
    <source>
        <dbReference type="EMBL" id="KDO36709.1"/>
    </source>
</evidence>
<proteinExistence type="predicted"/>
<evidence type="ECO:0000313" key="2">
    <source>
        <dbReference type="Proteomes" id="UP000027120"/>
    </source>
</evidence>
<dbReference type="PANTHER" id="PTHR33103">
    <property type="entry name" value="OS01G0153900 PROTEIN"/>
    <property type="match status" value="1"/>
</dbReference>
<reference evidence="1 2" key="1">
    <citation type="submission" date="2014-04" db="EMBL/GenBank/DDBJ databases">
        <authorList>
            <consortium name="International Citrus Genome Consortium"/>
            <person name="Gmitter F."/>
            <person name="Chen C."/>
            <person name="Farmerie W."/>
            <person name="Harkins T."/>
            <person name="Desany B."/>
            <person name="Mohiuddin M."/>
            <person name="Kodira C."/>
            <person name="Borodovsky M."/>
            <person name="Lomsadze A."/>
            <person name="Burns P."/>
            <person name="Jenkins J."/>
            <person name="Prochnik S."/>
            <person name="Shu S."/>
            <person name="Chapman J."/>
            <person name="Pitluck S."/>
            <person name="Schmutz J."/>
            <person name="Rokhsar D."/>
        </authorList>
    </citation>
    <scope>NUCLEOTIDE SEQUENCE</scope>
</reference>
<dbReference type="AlphaFoldDB" id="A0A067D188"/>
<dbReference type="Proteomes" id="UP000027120">
    <property type="component" value="Unassembled WGS sequence"/>
</dbReference>
<dbReference type="Pfam" id="PF05056">
    <property type="entry name" value="DUF674"/>
    <property type="match status" value="1"/>
</dbReference>